<dbReference type="EMBL" id="ML213507">
    <property type="protein sequence ID" value="TFK53400.1"/>
    <property type="molecule type" value="Genomic_DNA"/>
</dbReference>
<gene>
    <name evidence="2" type="ORF">OE88DRAFT_1245566</name>
</gene>
<organism evidence="2 3">
    <name type="scientific">Heliocybe sulcata</name>
    <dbReference type="NCBI Taxonomy" id="5364"/>
    <lineage>
        <taxon>Eukaryota</taxon>
        <taxon>Fungi</taxon>
        <taxon>Dikarya</taxon>
        <taxon>Basidiomycota</taxon>
        <taxon>Agaricomycotina</taxon>
        <taxon>Agaricomycetes</taxon>
        <taxon>Gloeophyllales</taxon>
        <taxon>Gloeophyllaceae</taxon>
        <taxon>Heliocybe</taxon>
    </lineage>
</organism>
<feature type="region of interest" description="Disordered" evidence="1">
    <location>
        <begin position="343"/>
        <end position="447"/>
    </location>
</feature>
<evidence type="ECO:0000256" key="1">
    <source>
        <dbReference type="SAM" id="MobiDB-lite"/>
    </source>
</evidence>
<feature type="region of interest" description="Disordered" evidence="1">
    <location>
        <begin position="531"/>
        <end position="570"/>
    </location>
</feature>
<sequence length="570" mass="61556">MSLPLNIEVQAPRTKPDPLGGWFDYDVACAQDGEHDLEGAFYADPATWNPCSDPAVSSRRRSSILFDIQDGCVPAAEASSTSEDVSMPLNFPIHRPNIYHSISADHRVSPFSSYTPSPEAMEATLSSLNSPLLLDDDLEISSSATHSDLEDVIEYHSTINYDEDYGVAAFLQDCSDMEADSLASLSPITPLPSYESPVRPLCCTQPSYGVSPVGSESRLSPMPVSHPCPPSTSLRSSFADVLSCPSPFTFTVVAPPSPPPLSPTPSYAPLRSPCDGPPSPHSPGISREASPLSALSSLASSPLSSPMLPVTGLPSDLFSHGPDSQSSIPGFVRHQTDFCSYADEGHSASRTQPLRRSKRGVSGGQQSQKVPVRFMAEEACPSSPSPMPLSSEPDEEEDASSSDAYGTDYEESSDDDYVGSRAKAKTTKFGRGRSTLSLPPASRGSRRKAGSKAAYHCYVCDVNITRAYDLKRHNASEGHIRNAVAAGISVKSNKLSCEYCGKELSRGDALKRHWDNPRVCLTSSQVLAQAMVSQEEKKDAKERANTKPRMKRKEMEEEEGGRSSKRLKRK</sequence>
<evidence type="ECO:0000313" key="3">
    <source>
        <dbReference type="Proteomes" id="UP000305948"/>
    </source>
</evidence>
<accession>A0A5C3N7V3</accession>
<feature type="compositionally biased region" description="Basic and acidic residues" evidence="1">
    <location>
        <begin position="534"/>
        <end position="545"/>
    </location>
</feature>
<dbReference type="STRING" id="5364.A0A5C3N7V3"/>
<name>A0A5C3N7V3_9AGAM</name>
<feature type="compositionally biased region" description="Acidic residues" evidence="1">
    <location>
        <begin position="408"/>
        <end position="417"/>
    </location>
</feature>
<dbReference type="Proteomes" id="UP000305948">
    <property type="component" value="Unassembled WGS sequence"/>
</dbReference>
<feature type="compositionally biased region" description="Low complexity" evidence="1">
    <location>
        <begin position="289"/>
        <end position="304"/>
    </location>
</feature>
<keyword evidence="3" id="KW-1185">Reference proteome</keyword>
<feature type="region of interest" description="Disordered" evidence="1">
    <location>
        <begin position="254"/>
        <end position="304"/>
    </location>
</feature>
<dbReference type="Gene3D" id="3.30.160.60">
    <property type="entry name" value="Classic Zinc Finger"/>
    <property type="match status" value="1"/>
</dbReference>
<feature type="compositionally biased region" description="Basic residues" evidence="1">
    <location>
        <begin position="422"/>
        <end position="431"/>
    </location>
</feature>
<evidence type="ECO:0000313" key="2">
    <source>
        <dbReference type="EMBL" id="TFK53400.1"/>
    </source>
</evidence>
<proteinExistence type="predicted"/>
<dbReference type="AlphaFoldDB" id="A0A5C3N7V3"/>
<reference evidence="2 3" key="1">
    <citation type="journal article" date="2019" name="Nat. Ecol. Evol.">
        <title>Megaphylogeny resolves global patterns of mushroom evolution.</title>
        <authorList>
            <person name="Varga T."/>
            <person name="Krizsan K."/>
            <person name="Foldi C."/>
            <person name="Dima B."/>
            <person name="Sanchez-Garcia M."/>
            <person name="Sanchez-Ramirez S."/>
            <person name="Szollosi G.J."/>
            <person name="Szarkandi J.G."/>
            <person name="Papp V."/>
            <person name="Albert L."/>
            <person name="Andreopoulos W."/>
            <person name="Angelini C."/>
            <person name="Antonin V."/>
            <person name="Barry K.W."/>
            <person name="Bougher N.L."/>
            <person name="Buchanan P."/>
            <person name="Buyck B."/>
            <person name="Bense V."/>
            <person name="Catcheside P."/>
            <person name="Chovatia M."/>
            <person name="Cooper J."/>
            <person name="Damon W."/>
            <person name="Desjardin D."/>
            <person name="Finy P."/>
            <person name="Geml J."/>
            <person name="Haridas S."/>
            <person name="Hughes K."/>
            <person name="Justo A."/>
            <person name="Karasinski D."/>
            <person name="Kautmanova I."/>
            <person name="Kiss B."/>
            <person name="Kocsube S."/>
            <person name="Kotiranta H."/>
            <person name="LaButti K.M."/>
            <person name="Lechner B.E."/>
            <person name="Liimatainen K."/>
            <person name="Lipzen A."/>
            <person name="Lukacs Z."/>
            <person name="Mihaltcheva S."/>
            <person name="Morgado L.N."/>
            <person name="Niskanen T."/>
            <person name="Noordeloos M.E."/>
            <person name="Ohm R.A."/>
            <person name="Ortiz-Santana B."/>
            <person name="Ovrebo C."/>
            <person name="Racz N."/>
            <person name="Riley R."/>
            <person name="Savchenko A."/>
            <person name="Shiryaev A."/>
            <person name="Soop K."/>
            <person name="Spirin V."/>
            <person name="Szebenyi C."/>
            <person name="Tomsovsky M."/>
            <person name="Tulloss R.E."/>
            <person name="Uehling J."/>
            <person name="Grigoriev I.V."/>
            <person name="Vagvolgyi C."/>
            <person name="Papp T."/>
            <person name="Martin F.M."/>
            <person name="Miettinen O."/>
            <person name="Hibbett D.S."/>
            <person name="Nagy L.G."/>
        </authorList>
    </citation>
    <scope>NUCLEOTIDE SEQUENCE [LARGE SCALE GENOMIC DNA]</scope>
    <source>
        <strain evidence="2 3">OMC1185</strain>
    </source>
</reference>
<dbReference type="OrthoDB" id="8922241at2759"/>
<protein>
    <submittedName>
        <fullName evidence="2">Uncharacterized protein</fullName>
    </submittedName>
</protein>